<dbReference type="GeneID" id="80540284"/>
<sequence>MSNSKAQSPNPKFRVISCCAKSIVLPRHTRGTSQWYSLAESSGYQLSIIKGIVPEDCVNNETSRDKVSEVAVRLFECGVSKKPVYAAAKFYPKDDLPEADTENENYANWIPVTAVIMTRIKKYPLGGPKLSLLADAATLTKRARDKWSDVILTLHRARPMIFAKQFLSFELDGEGDWTDGIGLLMLGVVSLTELCPAAAAVRAFNSSLLLSSCHSKLVFPPQHPEKSQKIHLDRANYLTGLKIVTAAPRGKNLVFRFKENVSFGSPVGVGLVESKLDAPAIGCKSGDKCQPISNCSAGSHVIVIYFRVEEIEPENDLAYKVLDAWAAKASHWLLNKEGRPLLNKILDQLPVCSKFMCAAYGAFWFHHQGILLHFHWNPENPNTLFHACVAAVRQAWKNCKVTTLGDLL</sequence>
<reference evidence="1" key="1">
    <citation type="journal article" date="2019" name="Vet. Microbiol.">
        <title>Disease surveillance in wild Victorian cacatuids reveals co-infection with multiple agents and detection of novel avian viruses.</title>
        <authorList>
            <person name="Sutherland M."/>
            <person name="Sarker S."/>
            <person name="Vaz P.K."/>
            <person name="Legione A.R."/>
            <person name="Devlin J.M."/>
            <person name="Macwhirter P.L."/>
            <person name="Whiteley P.L."/>
            <person name="Raidal S.R."/>
        </authorList>
    </citation>
    <scope>NUCLEOTIDE SEQUENCE</scope>
    <source>
        <strain evidence="1">97-0001</strain>
    </source>
</reference>
<name>A0A5B9R2M9_9ALPH</name>
<dbReference type="Proteomes" id="UP001144437">
    <property type="component" value="Segment"/>
</dbReference>
<dbReference type="KEGG" id="vg:80540284"/>
<evidence type="ECO:0000313" key="1">
    <source>
        <dbReference type="EMBL" id="QEG54073.1"/>
    </source>
</evidence>
<protein>
    <submittedName>
        <fullName evidence="1">Uncharacterized protein</fullName>
    </submittedName>
</protein>
<dbReference type="RefSeq" id="YP_010801570.1">
    <property type="nucleotide sequence ID" value="NC_076966.1"/>
</dbReference>
<accession>A0A5B9R2M9</accession>
<organism evidence="1 2">
    <name type="scientific">Cacatuid alphaherpesvirus 2</name>
    <dbReference type="NCBI Taxonomy" id="2604840"/>
    <lineage>
        <taxon>Viruses</taxon>
        <taxon>Duplodnaviria</taxon>
        <taxon>Heunggongvirae</taxon>
        <taxon>Peploviricota</taxon>
        <taxon>Herviviricetes</taxon>
        <taxon>Herpesvirales</taxon>
        <taxon>Orthoherpesviridae</taxon>
        <taxon>Alphaherpesvirinae</taxon>
        <taxon>Iltovirus</taxon>
        <taxon>Iltovirus cacatuidalpha2</taxon>
    </lineage>
</organism>
<evidence type="ECO:0000313" key="2">
    <source>
        <dbReference type="Proteomes" id="UP001144437"/>
    </source>
</evidence>
<proteinExistence type="predicted"/>
<dbReference type="EMBL" id="MK360902">
    <property type="protein sequence ID" value="QEG54073.1"/>
    <property type="molecule type" value="Genomic_DNA"/>
</dbReference>
<keyword evidence="2" id="KW-1185">Reference proteome</keyword>